<proteinExistence type="predicted"/>
<accession>R0KEM0</accession>
<name>R0KEM0_ANAPL</name>
<reference evidence="2" key="1">
    <citation type="journal article" date="2013" name="Nat. Genet.">
        <title>The duck genome and transcriptome provide insight into an avian influenza virus reservoir species.</title>
        <authorList>
            <person name="Huang Y."/>
            <person name="Li Y."/>
            <person name="Burt D.W."/>
            <person name="Chen H."/>
            <person name="Zhang Y."/>
            <person name="Qian W."/>
            <person name="Kim H."/>
            <person name="Gan S."/>
            <person name="Zhao Y."/>
            <person name="Li J."/>
            <person name="Yi K."/>
            <person name="Feng H."/>
            <person name="Zhu P."/>
            <person name="Li B."/>
            <person name="Liu Q."/>
            <person name="Fairley S."/>
            <person name="Magor K.E."/>
            <person name="Du Z."/>
            <person name="Hu X."/>
            <person name="Goodman L."/>
            <person name="Tafer H."/>
            <person name="Vignal A."/>
            <person name="Lee T."/>
            <person name="Kim K.W."/>
            <person name="Sheng Z."/>
            <person name="An Y."/>
            <person name="Searle S."/>
            <person name="Herrero J."/>
            <person name="Groenen M.A."/>
            <person name="Crooijmans R.P."/>
            <person name="Faraut T."/>
            <person name="Cai Q."/>
            <person name="Webster R.G."/>
            <person name="Aldridge J.R."/>
            <person name="Warren W.C."/>
            <person name="Bartschat S."/>
            <person name="Kehr S."/>
            <person name="Marz M."/>
            <person name="Stadler P.F."/>
            <person name="Smith J."/>
            <person name="Kraus R.H."/>
            <person name="Zhao Y."/>
            <person name="Ren L."/>
            <person name="Fei J."/>
            <person name="Morisson M."/>
            <person name="Kaiser P."/>
            <person name="Griffin D.K."/>
            <person name="Rao M."/>
            <person name="Pitel F."/>
            <person name="Wang J."/>
            <person name="Li N."/>
        </authorList>
    </citation>
    <scope>NUCLEOTIDE SEQUENCE [LARGE SCALE GENOMIC DNA]</scope>
</reference>
<evidence type="ECO:0000313" key="2">
    <source>
        <dbReference type="Proteomes" id="UP000296049"/>
    </source>
</evidence>
<dbReference type="AlphaFoldDB" id="R0KEM0"/>
<protein>
    <submittedName>
        <fullName evidence="1">Uncharacterized protein</fullName>
    </submittedName>
</protein>
<gene>
    <name evidence="1" type="ORF">Anapl_08120</name>
</gene>
<evidence type="ECO:0000313" key="1">
    <source>
        <dbReference type="EMBL" id="EOB08856.1"/>
    </source>
</evidence>
<organism evidence="1 2">
    <name type="scientific">Anas platyrhynchos</name>
    <name type="common">Mallard</name>
    <name type="synonym">Anas boschas</name>
    <dbReference type="NCBI Taxonomy" id="8839"/>
    <lineage>
        <taxon>Eukaryota</taxon>
        <taxon>Metazoa</taxon>
        <taxon>Chordata</taxon>
        <taxon>Craniata</taxon>
        <taxon>Vertebrata</taxon>
        <taxon>Euteleostomi</taxon>
        <taxon>Archelosauria</taxon>
        <taxon>Archosauria</taxon>
        <taxon>Dinosauria</taxon>
        <taxon>Saurischia</taxon>
        <taxon>Theropoda</taxon>
        <taxon>Coelurosauria</taxon>
        <taxon>Aves</taxon>
        <taxon>Neognathae</taxon>
        <taxon>Galloanserae</taxon>
        <taxon>Anseriformes</taxon>
        <taxon>Anatidae</taxon>
        <taxon>Anatinae</taxon>
        <taxon>Anas</taxon>
    </lineage>
</organism>
<sequence length="247" mass="27680">MAFMTLPLAQPHAKLFHTCKRSLNSTFKHKTNTDIKITVVALERMFYCSSQAKSMTCQPLFPKSQRRCALVLLTCPELHLDGPNWQASEAGSGAALNHHTTLTQLRKLQQGPKRRWKTEKVRAYFTSNAKHEIIDFNQVLKSNLKYKLVFKACFITHQVNFSIPATPTKATAQVNTDAPGTRRCPHNATYKGTATTHKSGCTLSVAAHRIRAHTAFTPRSGLVHSHRSGHHRQLIITVFKVTIAITD</sequence>
<keyword evidence="2" id="KW-1185">Reference proteome</keyword>
<dbReference type="Proteomes" id="UP000296049">
    <property type="component" value="Unassembled WGS sequence"/>
</dbReference>
<dbReference type="EMBL" id="KB742414">
    <property type="protein sequence ID" value="EOB08856.1"/>
    <property type="molecule type" value="Genomic_DNA"/>
</dbReference>